<name>A0AAN7H2M2_9PEZI</name>
<accession>A0AAN7H2M2</accession>
<keyword evidence="3" id="KW-1185">Reference proteome</keyword>
<reference evidence="2" key="1">
    <citation type="journal article" date="2023" name="Mol. Phylogenet. Evol.">
        <title>Genome-scale phylogeny and comparative genomics of the fungal order Sordariales.</title>
        <authorList>
            <person name="Hensen N."/>
            <person name="Bonometti L."/>
            <person name="Westerberg I."/>
            <person name="Brannstrom I.O."/>
            <person name="Guillou S."/>
            <person name="Cros-Aarteil S."/>
            <person name="Calhoun S."/>
            <person name="Haridas S."/>
            <person name="Kuo A."/>
            <person name="Mondo S."/>
            <person name="Pangilinan J."/>
            <person name="Riley R."/>
            <person name="LaButti K."/>
            <person name="Andreopoulos B."/>
            <person name="Lipzen A."/>
            <person name="Chen C."/>
            <person name="Yan M."/>
            <person name="Daum C."/>
            <person name="Ng V."/>
            <person name="Clum A."/>
            <person name="Steindorff A."/>
            <person name="Ohm R.A."/>
            <person name="Martin F."/>
            <person name="Silar P."/>
            <person name="Natvig D.O."/>
            <person name="Lalanne C."/>
            <person name="Gautier V."/>
            <person name="Ament-Velasquez S.L."/>
            <person name="Kruys A."/>
            <person name="Hutchinson M.I."/>
            <person name="Powell A.J."/>
            <person name="Barry K."/>
            <person name="Miller A.N."/>
            <person name="Grigoriev I.V."/>
            <person name="Debuchy R."/>
            <person name="Gladieux P."/>
            <person name="Hiltunen Thoren M."/>
            <person name="Johannesson H."/>
        </authorList>
    </citation>
    <scope>NUCLEOTIDE SEQUENCE</scope>
    <source>
        <strain evidence="2">CBS 990.96</strain>
    </source>
</reference>
<keyword evidence="1" id="KW-0472">Membrane</keyword>
<dbReference type="EMBL" id="MU865332">
    <property type="protein sequence ID" value="KAK4227360.1"/>
    <property type="molecule type" value="Genomic_DNA"/>
</dbReference>
<sequence>MSFWVDEESNCCLESTPCPYWSRPVMVLSGLGFLGMYLSSIITILYPPPPRQPPKSNSASKCATPFRSMARLDPYTRNGLVSRNGRRRCYRSLTSSTLLLVVSPQPKMCIPVYVRLTLRPHSSSIWVCVTWVLVVCDPSHGTFFSRCWTLFPNMPHAFRLFFLNPHLPLGRVGPYPSHKSNDTWRYRQTWCFSIVSYSFSTLAHAHKSHTI</sequence>
<gene>
    <name evidence="2" type="ORF">QBC38DRAFT_194235</name>
</gene>
<evidence type="ECO:0000313" key="3">
    <source>
        <dbReference type="Proteomes" id="UP001301958"/>
    </source>
</evidence>
<reference evidence="2" key="2">
    <citation type="submission" date="2023-05" db="EMBL/GenBank/DDBJ databases">
        <authorList>
            <consortium name="Lawrence Berkeley National Laboratory"/>
            <person name="Steindorff A."/>
            <person name="Hensen N."/>
            <person name="Bonometti L."/>
            <person name="Westerberg I."/>
            <person name="Brannstrom I.O."/>
            <person name="Guillou S."/>
            <person name="Cros-Aarteil S."/>
            <person name="Calhoun S."/>
            <person name="Haridas S."/>
            <person name="Kuo A."/>
            <person name="Mondo S."/>
            <person name="Pangilinan J."/>
            <person name="Riley R."/>
            <person name="Labutti K."/>
            <person name="Andreopoulos B."/>
            <person name="Lipzen A."/>
            <person name="Chen C."/>
            <person name="Yanf M."/>
            <person name="Daum C."/>
            <person name="Ng V."/>
            <person name="Clum A."/>
            <person name="Ohm R."/>
            <person name="Martin F."/>
            <person name="Silar P."/>
            <person name="Natvig D."/>
            <person name="Lalanne C."/>
            <person name="Gautier V."/>
            <person name="Ament-Velasquez S.L."/>
            <person name="Kruys A."/>
            <person name="Hutchinson M.I."/>
            <person name="Powell A.J."/>
            <person name="Barry K."/>
            <person name="Miller A.N."/>
            <person name="Grigoriev I.V."/>
            <person name="Debuchy R."/>
            <person name="Gladieux P."/>
            <person name="Thoren M.H."/>
            <person name="Johannesson H."/>
        </authorList>
    </citation>
    <scope>NUCLEOTIDE SEQUENCE</scope>
    <source>
        <strain evidence="2">CBS 990.96</strain>
    </source>
</reference>
<proteinExistence type="predicted"/>
<dbReference type="AlphaFoldDB" id="A0AAN7H2M2"/>
<keyword evidence="1" id="KW-0812">Transmembrane</keyword>
<comment type="caution">
    <text evidence="2">The sequence shown here is derived from an EMBL/GenBank/DDBJ whole genome shotgun (WGS) entry which is preliminary data.</text>
</comment>
<evidence type="ECO:0000313" key="2">
    <source>
        <dbReference type="EMBL" id="KAK4227360.1"/>
    </source>
</evidence>
<dbReference type="Proteomes" id="UP001301958">
    <property type="component" value="Unassembled WGS sequence"/>
</dbReference>
<organism evidence="2 3">
    <name type="scientific">Podospora fimiseda</name>
    <dbReference type="NCBI Taxonomy" id="252190"/>
    <lineage>
        <taxon>Eukaryota</taxon>
        <taxon>Fungi</taxon>
        <taxon>Dikarya</taxon>
        <taxon>Ascomycota</taxon>
        <taxon>Pezizomycotina</taxon>
        <taxon>Sordariomycetes</taxon>
        <taxon>Sordariomycetidae</taxon>
        <taxon>Sordariales</taxon>
        <taxon>Podosporaceae</taxon>
        <taxon>Podospora</taxon>
    </lineage>
</organism>
<feature type="transmembrane region" description="Helical" evidence="1">
    <location>
        <begin position="25"/>
        <end position="46"/>
    </location>
</feature>
<protein>
    <submittedName>
        <fullName evidence="2">Uncharacterized protein</fullName>
    </submittedName>
</protein>
<keyword evidence="1" id="KW-1133">Transmembrane helix</keyword>
<evidence type="ECO:0000256" key="1">
    <source>
        <dbReference type="SAM" id="Phobius"/>
    </source>
</evidence>